<keyword evidence="5" id="KW-1185">Reference proteome</keyword>
<reference evidence="5" key="1">
    <citation type="submission" date="2010-06" db="EMBL/GenBank/DDBJ databases">
        <authorList>
            <person name="Jiang H."/>
            <person name="Abraham K."/>
            <person name="Ali S."/>
            <person name="Alsbrooks S.L."/>
            <person name="Anim B.N."/>
            <person name="Anosike U.S."/>
            <person name="Attaway T."/>
            <person name="Bandaranaike D.P."/>
            <person name="Battles P.K."/>
            <person name="Bell S.N."/>
            <person name="Bell A.V."/>
            <person name="Beltran B."/>
            <person name="Bickham C."/>
            <person name="Bustamante Y."/>
            <person name="Caleb T."/>
            <person name="Canada A."/>
            <person name="Cardenas V."/>
            <person name="Carter K."/>
            <person name="Chacko J."/>
            <person name="Chandrabose M.N."/>
            <person name="Chavez D."/>
            <person name="Chavez A."/>
            <person name="Chen L."/>
            <person name="Chu H.-S."/>
            <person name="Claassen K.J."/>
            <person name="Cockrell R."/>
            <person name="Collins M."/>
            <person name="Cooper J.A."/>
            <person name="Cree A."/>
            <person name="Curry S.M."/>
            <person name="Da Y."/>
            <person name="Dao M.D."/>
            <person name="Das B."/>
            <person name="Davila M.-L."/>
            <person name="Davy-Carroll L."/>
            <person name="Denson S."/>
            <person name="Dinh H."/>
            <person name="Ebong V.E."/>
            <person name="Edwards J.R."/>
            <person name="Egan A."/>
            <person name="El-Daye J."/>
            <person name="Escobedo L."/>
            <person name="Fernandez S."/>
            <person name="Fernando P.R."/>
            <person name="Flagg N."/>
            <person name="Forbes L.D."/>
            <person name="Fowler R.G."/>
            <person name="Fu Q."/>
            <person name="Gabisi R.A."/>
            <person name="Ganer J."/>
            <person name="Garbino Pronczuk A."/>
            <person name="Garcia R.M."/>
            <person name="Garner T."/>
            <person name="Garrett T.E."/>
            <person name="Gonzalez D.A."/>
            <person name="Hamid H."/>
            <person name="Hawkins E.S."/>
            <person name="Hirani K."/>
            <person name="Hogues M.E."/>
            <person name="Hollins B."/>
            <person name="Hsiao C.-H."/>
            <person name="Jabil R."/>
            <person name="James M.L."/>
            <person name="Jhangiani S.N."/>
            <person name="Johnson B."/>
            <person name="Johnson Q."/>
            <person name="Joshi V."/>
            <person name="Kalu J.B."/>
            <person name="Kam C."/>
            <person name="Kashfia A."/>
            <person name="Keebler J."/>
            <person name="Kisamo H."/>
            <person name="Kovar C.L."/>
            <person name="Lago L.A."/>
            <person name="Lai C.-Y."/>
            <person name="Laidlaw J."/>
            <person name="Lara F."/>
            <person name="Le T.-K."/>
            <person name="Lee S.L."/>
            <person name="Legall F.H."/>
            <person name="Lemon S.J."/>
            <person name="Lewis L.R."/>
            <person name="Li B."/>
            <person name="Liu Y."/>
            <person name="Liu Y.-S."/>
            <person name="Lopez J."/>
            <person name="Lozado R.J."/>
            <person name="Lu J."/>
            <person name="Madu R.C."/>
            <person name="Maheshwari M."/>
            <person name="Maheshwari R."/>
            <person name="Malloy K."/>
            <person name="Martinez E."/>
            <person name="Mathew T."/>
            <person name="Mercado I.C."/>
            <person name="Mercado C."/>
            <person name="Meyer B."/>
            <person name="Montgomery K."/>
            <person name="Morgan M.B."/>
            <person name="Munidasa M."/>
            <person name="Nazareth L.V."/>
            <person name="Nelson J."/>
            <person name="Ng B.M."/>
            <person name="Nguyen N.B."/>
            <person name="Nguyen P.Q."/>
            <person name="Nguyen T."/>
            <person name="Obregon M."/>
            <person name="Okwuonu G.O."/>
            <person name="Onwere C.G."/>
            <person name="Orozco G."/>
            <person name="Parra A."/>
            <person name="Patel S."/>
            <person name="Patil S."/>
            <person name="Perez A."/>
            <person name="Perez Y."/>
            <person name="Pham C."/>
            <person name="Primus E.L."/>
            <person name="Pu L.-L."/>
            <person name="Puazo M."/>
            <person name="Qin X."/>
            <person name="Quiroz J.B."/>
            <person name="Reese J."/>
            <person name="Richards S."/>
            <person name="Rives C.M."/>
            <person name="Robberts R."/>
            <person name="Ruiz S.J."/>
            <person name="Ruiz M.J."/>
            <person name="Santibanez J."/>
            <person name="Schneider B.W."/>
            <person name="Sisson I."/>
            <person name="Smith M."/>
            <person name="Sodergren E."/>
            <person name="Song X.-Z."/>
            <person name="Song B.B."/>
            <person name="Summersgill H."/>
            <person name="Thelus R."/>
            <person name="Thornton R.D."/>
            <person name="Trejos Z.Y."/>
            <person name="Usmani K."/>
            <person name="Vattathil S."/>
            <person name="Villasana D."/>
            <person name="Walker D.L."/>
            <person name="Wang S."/>
            <person name="Wang K."/>
            <person name="White C.S."/>
            <person name="Williams A.C."/>
            <person name="Williamson J."/>
            <person name="Wilson K."/>
            <person name="Woghiren I.O."/>
            <person name="Woodworth J.R."/>
            <person name="Worley K.C."/>
            <person name="Wright R.A."/>
            <person name="Wu W."/>
            <person name="Young L."/>
            <person name="Zhang L."/>
            <person name="Zhang J."/>
            <person name="Zhu Y."/>
            <person name="Muzny D.M."/>
            <person name="Weinstock G."/>
            <person name="Gibbs R.A."/>
        </authorList>
    </citation>
    <scope>NUCLEOTIDE SEQUENCE [LARGE SCALE GENOMIC DNA]</scope>
    <source>
        <strain evidence="5">LSR1</strain>
    </source>
</reference>
<dbReference type="InterPro" id="IPR038765">
    <property type="entry name" value="Papain-like_cys_pep_sf"/>
</dbReference>
<evidence type="ECO:0000313" key="4">
    <source>
        <dbReference type="EnsemblMetazoa" id="XP_001943280.2"/>
    </source>
</evidence>
<dbReference type="AlphaFoldDB" id="A0A8R1W3D3"/>
<protein>
    <recommendedName>
        <fullName evidence="3">Peptidase C1A papain C-terminal domain-containing protein</fullName>
    </recommendedName>
</protein>
<dbReference type="RefSeq" id="XP_001943280.2">
    <property type="nucleotide sequence ID" value="XM_001943245.4"/>
</dbReference>
<dbReference type="InterPro" id="IPR000668">
    <property type="entry name" value="Peptidase_C1A_C"/>
</dbReference>
<dbReference type="GeneID" id="100159850"/>
<evidence type="ECO:0000259" key="3">
    <source>
        <dbReference type="SMART" id="SM00645"/>
    </source>
</evidence>
<dbReference type="GO" id="GO:0006508">
    <property type="term" value="P:proteolysis"/>
    <property type="evidence" value="ECO:0007669"/>
    <property type="project" value="InterPro"/>
</dbReference>
<dbReference type="EnsemblMetazoa" id="XM_001943245.4">
    <property type="protein sequence ID" value="XP_001943280.2"/>
    <property type="gene ID" value="LOC100159850"/>
</dbReference>
<dbReference type="OrthoDB" id="640249at2759"/>
<dbReference type="Gene3D" id="3.90.70.10">
    <property type="entry name" value="Cysteine proteinases"/>
    <property type="match status" value="1"/>
</dbReference>
<evidence type="ECO:0000256" key="2">
    <source>
        <dbReference type="SAM" id="SignalP"/>
    </source>
</evidence>
<dbReference type="GO" id="GO:0008234">
    <property type="term" value="F:cysteine-type peptidase activity"/>
    <property type="evidence" value="ECO:0007669"/>
    <property type="project" value="InterPro"/>
</dbReference>
<dbReference type="Proteomes" id="UP000007819">
    <property type="component" value="Unassembled WGS sequence"/>
</dbReference>
<comment type="similarity">
    <text evidence="1">Belongs to the peptidase C1 family.</text>
</comment>
<organism evidence="4 5">
    <name type="scientific">Acyrthosiphon pisum</name>
    <name type="common">Pea aphid</name>
    <dbReference type="NCBI Taxonomy" id="7029"/>
    <lineage>
        <taxon>Eukaryota</taxon>
        <taxon>Metazoa</taxon>
        <taxon>Ecdysozoa</taxon>
        <taxon>Arthropoda</taxon>
        <taxon>Hexapoda</taxon>
        <taxon>Insecta</taxon>
        <taxon>Pterygota</taxon>
        <taxon>Neoptera</taxon>
        <taxon>Paraneoptera</taxon>
        <taxon>Hemiptera</taxon>
        <taxon>Sternorrhyncha</taxon>
        <taxon>Aphidomorpha</taxon>
        <taxon>Aphidoidea</taxon>
        <taxon>Aphididae</taxon>
        <taxon>Macrosiphini</taxon>
        <taxon>Acyrthosiphon</taxon>
    </lineage>
</organism>
<dbReference type="InterPro" id="IPR013128">
    <property type="entry name" value="Peptidase_C1A"/>
</dbReference>
<dbReference type="Pfam" id="PF00112">
    <property type="entry name" value="Peptidase_C1"/>
    <property type="match status" value="1"/>
</dbReference>
<keyword evidence="2" id="KW-0732">Signal</keyword>
<dbReference type="SMART" id="SM00645">
    <property type="entry name" value="Pept_C1"/>
    <property type="match status" value="1"/>
</dbReference>
<evidence type="ECO:0000313" key="5">
    <source>
        <dbReference type="Proteomes" id="UP000007819"/>
    </source>
</evidence>
<feature type="domain" description="Peptidase C1A papain C-terminal" evidence="3">
    <location>
        <begin position="84"/>
        <end position="324"/>
    </location>
</feature>
<evidence type="ECO:0000256" key="1">
    <source>
        <dbReference type="ARBA" id="ARBA00008455"/>
    </source>
</evidence>
<proteinExistence type="inferred from homology"/>
<dbReference type="KEGG" id="api:100159850"/>
<dbReference type="SUPFAM" id="SSF54001">
    <property type="entry name" value="Cysteine proteinases"/>
    <property type="match status" value="1"/>
</dbReference>
<sequence length="328" mass="37919">MANILFLTSIMLLRFYLTEQTKFSLENMIVKPDILFKQSSRHGAPFLWETEQIMRLAKRRVETTTKSKELNKTLDSGVVKDNRIHKEFDARKRWPQCKTIGEFRNEGNFALSWAYAAAGVLADRMCIATNGSYNQLISTEELISCSGVSGGYHGIVSEREVWEYLKSHGLVSGGKYNTSDGCQPSKIPPIEEYMEYSEIKNYTCNDHCYGNKTINYNDDHVKVSNYYQVQYEDIQEEVQNYGPVSVEFYIRDDIFTPFLSINPRFQRRKYKGYVKLIGWGVENGEDYWLLVDSWGYERGQNGVFKVERFKTVKADSITQAYAGVPEIK</sequence>
<feature type="chain" id="PRO_5035856456" description="Peptidase C1A papain C-terminal domain-containing protein" evidence="2">
    <location>
        <begin position="21"/>
        <end position="328"/>
    </location>
</feature>
<reference evidence="4" key="2">
    <citation type="submission" date="2022-06" db="UniProtKB">
        <authorList>
            <consortium name="EnsemblMetazoa"/>
        </authorList>
    </citation>
    <scope>IDENTIFICATION</scope>
</reference>
<accession>A0A8R1W3D3</accession>
<name>A0A8R1W3D3_ACYPI</name>
<dbReference type="PANTHER" id="PTHR12411">
    <property type="entry name" value="CYSTEINE PROTEASE FAMILY C1-RELATED"/>
    <property type="match status" value="1"/>
</dbReference>
<feature type="signal peptide" evidence="2">
    <location>
        <begin position="1"/>
        <end position="20"/>
    </location>
</feature>